<sequence length="133" mass="15002">SRMGDIWTLGSVRLGDSVFGGVLEDVARTRTVADIEAIYQQLREARGRPAMEDGPSREVVVVAADLGVGGVRLLERMCARRIQRAWRAYAKRQETAKMYERTAERCRHLVEATLLQTAMQNSRIIEKELATLK</sequence>
<name>A0A7J6KNG9_PEROL</name>
<organism evidence="1 2">
    <name type="scientific">Perkinsus olseni</name>
    <name type="common">Perkinsus atlanticus</name>
    <dbReference type="NCBI Taxonomy" id="32597"/>
    <lineage>
        <taxon>Eukaryota</taxon>
        <taxon>Sar</taxon>
        <taxon>Alveolata</taxon>
        <taxon>Perkinsozoa</taxon>
        <taxon>Perkinsea</taxon>
        <taxon>Perkinsida</taxon>
        <taxon>Perkinsidae</taxon>
        <taxon>Perkinsus</taxon>
    </lineage>
</organism>
<protein>
    <submittedName>
        <fullName evidence="1">Uncharacterized protein</fullName>
    </submittedName>
</protein>
<evidence type="ECO:0000313" key="2">
    <source>
        <dbReference type="Proteomes" id="UP000572268"/>
    </source>
</evidence>
<dbReference type="PROSITE" id="PS50096">
    <property type="entry name" value="IQ"/>
    <property type="match status" value="1"/>
</dbReference>
<dbReference type="Proteomes" id="UP000572268">
    <property type="component" value="Unassembled WGS sequence"/>
</dbReference>
<feature type="non-terminal residue" evidence="1">
    <location>
        <position position="133"/>
    </location>
</feature>
<reference evidence="1 2" key="1">
    <citation type="submission" date="2020-04" db="EMBL/GenBank/DDBJ databases">
        <title>Perkinsus olseni comparative genomics.</title>
        <authorList>
            <person name="Bogema D.R."/>
        </authorList>
    </citation>
    <scope>NUCLEOTIDE SEQUENCE [LARGE SCALE GENOMIC DNA]</scope>
    <source>
        <strain evidence="1">ATCC PRA-31</strain>
    </source>
</reference>
<accession>A0A7J6KNG9</accession>
<comment type="caution">
    <text evidence="1">The sequence shown here is derived from an EMBL/GenBank/DDBJ whole genome shotgun (WGS) entry which is preliminary data.</text>
</comment>
<gene>
    <name evidence="1" type="ORF">FOL46_003434</name>
</gene>
<proteinExistence type="predicted"/>
<dbReference type="EMBL" id="JABANN010002203">
    <property type="protein sequence ID" value="KAF4648056.1"/>
    <property type="molecule type" value="Genomic_DNA"/>
</dbReference>
<evidence type="ECO:0000313" key="1">
    <source>
        <dbReference type="EMBL" id="KAF4648056.1"/>
    </source>
</evidence>
<feature type="non-terminal residue" evidence="1">
    <location>
        <position position="1"/>
    </location>
</feature>
<dbReference type="AlphaFoldDB" id="A0A7J6KNG9"/>